<sequence>MEEVFLPVVGKDQIGEWFPLTKMQEDDSVQKHFSQVLGKPVWEAEDFQAYFEGHFATWEYNFEEQLVRLRPKHEQLAKQLRSVPKANEVVAAVAKAEEEQLKQLPLGALARALSSLAGSGALKDKEDDAEMSGGDMTSAQIRLLAALRHAGDQETGDLAAMELLASAEQVLSLGGDNPDDTVLVQRSAAARILATKALEAGLALERGLEDAGFTLAEILRLLHLPGAAGRDASLSQAVVKLLDAGTLAQQMEVLRVAISRGSTNTASAAGTAILKTLTAGFSPGSFTAASDASVDAVKEVLQVGVRLPAAAALLRRFASSARASNLADALLVLAQRAGPGQADDLRAAADSLGSKGAFSELSQPVLLQLALASSKNEALDPVVAPVATSVASRLTEWPGGDVVKLLLAMARRRALLSGEAREALRQGAEAALKPRLGKLSPDDLAGLVLAALAHGWAALREAAVEHLLSELPDFPAKPLLLVTPTILQAGALQTEKVLGAWPQVLARGDAAFAAAQAALTLPANDALAADDKEDSSSGEWLSADQLMKLAQAGQASAASGSTGAASWQPLFEAVGKVLERRVAELSANGRAQLSAQLKAGWGLGACSKTSFLRTTLAMGMIGGSGVSSSGAVRPETESISRRKKKKQELKKKQARR</sequence>
<accession>A0A813DSZ9</accession>
<evidence type="ECO:0000313" key="3">
    <source>
        <dbReference type="Proteomes" id="UP000654075"/>
    </source>
</evidence>
<evidence type="ECO:0000313" key="2">
    <source>
        <dbReference type="EMBL" id="CAE8589676.1"/>
    </source>
</evidence>
<comment type="caution">
    <text evidence="2">The sequence shown here is derived from an EMBL/GenBank/DDBJ whole genome shotgun (WGS) entry which is preliminary data.</text>
</comment>
<name>A0A813DSZ9_POLGL</name>
<dbReference type="AlphaFoldDB" id="A0A813DSZ9"/>
<proteinExistence type="predicted"/>
<gene>
    <name evidence="2" type="ORF">PGLA1383_LOCUS8423</name>
</gene>
<dbReference type="EMBL" id="CAJNNV010003826">
    <property type="protein sequence ID" value="CAE8589676.1"/>
    <property type="molecule type" value="Genomic_DNA"/>
</dbReference>
<keyword evidence="3" id="KW-1185">Reference proteome</keyword>
<feature type="compositionally biased region" description="Basic residues" evidence="1">
    <location>
        <begin position="641"/>
        <end position="656"/>
    </location>
</feature>
<dbReference type="OrthoDB" id="443054at2759"/>
<organism evidence="2 3">
    <name type="scientific">Polarella glacialis</name>
    <name type="common">Dinoflagellate</name>
    <dbReference type="NCBI Taxonomy" id="89957"/>
    <lineage>
        <taxon>Eukaryota</taxon>
        <taxon>Sar</taxon>
        <taxon>Alveolata</taxon>
        <taxon>Dinophyceae</taxon>
        <taxon>Suessiales</taxon>
        <taxon>Suessiaceae</taxon>
        <taxon>Polarella</taxon>
    </lineage>
</organism>
<reference evidence="2" key="1">
    <citation type="submission" date="2021-02" db="EMBL/GenBank/DDBJ databases">
        <authorList>
            <person name="Dougan E. K."/>
            <person name="Rhodes N."/>
            <person name="Thang M."/>
            <person name="Chan C."/>
        </authorList>
    </citation>
    <scope>NUCLEOTIDE SEQUENCE</scope>
</reference>
<protein>
    <submittedName>
        <fullName evidence="2">Uncharacterized protein</fullName>
    </submittedName>
</protein>
<evidence type="ECO:0000256" key="1">
    <source>
        <dbReference type="SAM" id="MobiDB-lite"/>
    </source>
</evidence>
<dbReference type="Proteomes" id="UP000654075">
    <property type="component" value="Unassembled WGS sequence"/>
</dbReference>
<feature type="region of interest" description="Disordered" evidence="1">
    <location>
        <begin position="623"/>
        <end position="656"/>
    </location>
</feature>